<feature type="compositionally biased region" description="Basic and acidic residues" evidence="1">
    <location>
        <begin position="1"/>
        <end position="10"/>
    </location>
</feature>
<evidence type="ECO:0000256" key="1">
    <source>
        <dbReference type="SAM" id="MobiDB-lite"/>
    </source>
</evidence>
<feature type="compositionally biased region" description="Basic and acidic residues" evidence="1">
    <location>
        <begin position="81"/>
        <end position="94"/>
    </location>
</feature>
<protein>
    <submittedName>
        <fullName evidence="2">RecG</fullName>
        <ecNumber evidence="2">3.6.4.12</ecNumber>
    </submittedName>
</protein>
<dbReference type="AlphaFoldDB" id="A0A6J4QAM3"/>
<dbReference type="GO" id="GO:0016787">
    <property type="term" value="F:hydrolase activity"/>
    <property type="evidence" value="ECO:0007669"/>
    <property type="project" value="UniProtKB-KW"/>
</dbReference>
<feature type="non-terminal residue" evidence="2">
    <location>
        <position position="1"/>
    </location>
</feature>
<accession>A0A6J4QAM3</accession>
<gene>
    <name evidence="2" type="ORF">AVDCRST_MAG51-3032</name>
</gene>
<name>A0A6J4QAM3_9BURK</name>
<sequence>ADGRAGLHHGDRGRRGRAERVAHGHRACRAVWPLPAAPAAGTRGPGCRGIGLRPALCPGRERPAGRDGAGAAEGHGRHGGRLRDRPQGPRDPRARRVPGRPPVRCAAAAVRRPRHRRPLARARATARAGHARSPSRIRPAPHGALVGGKIGLPEGV</sequence>
<organism evidence="2">
    <name type="scientific">uncultured Ramlibacter sp</name>
    <dbReference type="NCBI Taxonomy" id="260755"/>
    <lineage>
        <taxon>Bacteria</taxon>
        <taxon>Pseudomonadati</taxon>
        <taxon>Pseudomonadota</taxon>
        <taxon>Betaproteobacteria</taxon>
        <taxon>Burkholderiales</taxon>
        <taxon>Comamonadaceae</taxon>
        <taxon>Ramlibacter</taxon>
        <taxon>environmental samples</taxon>
    </lineage>
</organism>
<dbReference type="EMBL" id="CADCUX010000652">
    <property type="protein sequence ID" value="CAA9437637.1"/>
    <property type="molecule type" value="Genomic_DNA"/>
</dbReference>
<feature type="region of interest" description="Disordered" evidence="1">
    <location>
        <begin position="53"/>
        <end position="156"/>
    </location>
</feature>
<keyword evidence="2" id="KW-0378">Hydrolase</keyword>
<proteinExistence type="predicted"/>
<feature type="compositionally biased region" description="Basic residues" evidence="1">
    <location>
        <begin position="111"/>
        <end position="120"/>
    </location>
</feature>
<reference evidence="2" key="1">
    <citation type="submission" date="2020-02" db="EMBL/GenBank/DDBJ databases">
        <authorList>
            <person name="Meier V. D."/>
        </authorList>
    </citation>
    <scope>NUCLEOTIDE SEQUENCE</scope>
    <source>
        <strain evidence="2">AVDCRST_MAG51</strain>
    </source>
</reference>
<feature type="region of interest" description="Disordered" evidence="1">
    <location>
        <begin position="1"/>
        <end position="21"/>
    </location>
</feature>
<dbReference type="GO" id="GO:0003678">
    <property type="term" value="F:DNA helicase activity"/>
    <property type="evidence" value="ECO:0007669"/>
    <property type="project" value="UniProtKB-EC"/>
</dbReference>
<evidence type="ECO:0000313" key="2">
    <source>
        <dbReference type="EMBL" id="CAA9437637.1"/>
    </source>
</evidence>
<feature type="non-terminal residue" evidence="2">
    <location>
        <position position="156"/>
    </location>
</feature>
<dbReference type="EC" id="3.6.4.12" evidence="2"/>